<dbReference type="SUPFAM" id="SSF82771">
    <property type="entry name" value="GIY-YIG endonuclease"/>
    <property type="match status" value="1"/>
</dbReference>
<dbReference type="PANTHER" id="PTHR30562">
    <property type="entry name" value="UVRC/OXIDOREDUCTASE"/>
    <property type="match status" value="1"/>
</dbReference>
<evidence type="ECO:0000256" key="2">
    <source>
        <dbReference type="ARBA" id="ARBA00022763"/>
    </source>
</evidence>
<keyword evidence="5" id="KW-0234">DNA repair</keyword>
<dbReference type="PROSITE" id="PS50151">
    <property type="entry name" value="UVR"/>
    <property type="match status" value="1"/>
</dbReference>
<reference evidence="8 9" key="1">
    <citation type="submission" date="2020-01" db="EMBL/GenBank/DDBJ databases">
        <title>Genome analysis of Anaerocolumna sp. CBA3638.</title>
        <authorList>
            <person name="Kim J."/>
            <person name="Roh S.W."/>
        </authorList>
    </citation>
    <scope>NUCLEOTIDE SEQUENCE [LARGE SCALE GENOMIC DNA]</scope>
    <source>
        <strain evidence="8 9">CBA3638</strain>
    </source>
</reference>
<dbReference type="InterPro" id="IPR050066">
    <property type="entry name" value="UvrABC_protein_C"/>
</dbReference>
<dbReference type="RefSeq" id="WP_161840300.1">
    <property type="nucleotide sequence ID" value="NZ_CP048000.1"/>
</dbReference>
<dbReference type="InterPro" id="IPR035901">
    <property type="entry name" value="GIY-YIG_endonuc_sf"/>
</dbReference>
<organism evidence="8 9">
    <name type="scientific">Anaerocolumna sedimenticola</name>
    <dbReference type="NCBI Taxonomy" id="2696063"/>
    <lineage>
        <taxon>Bacteria</taxon>
        <taxon>Bacillati</taxon>
        <taxon>Bacillota</taxon>
        <taxon>Clostridia</taxon>
        <taxon>Lachnospirales</taxon>
        <taxon>Lachnospiraceae</taxon>
        <taxon>Anaerocolumna</taxon>
    </lineage>
</organism>
<dbReference type="PANTHER" id="PTHR30562:SF1">
    <property type="entry name" value="UVRABC SYSTEM PROTEIN C"/>
    <property type="match status" value="1"/>
</dbReference>
<proteinExistence type="predicted"/>
<evidence type="ECO:0000256" key="4">
    <source>
        <dbReference type="ARBA" id="ARBA00022881"/>
    </source>
</evidence>
<dbReference type="InterPro" id="IPR047296">
    <property type="entry name" value="GIY-YIG_UvrC_Cho"/>
</dbReference>
<evidence type="ECO:0000259" key="6">
    <source>
        <dbReference type="PROSITE" id="PS50151"/>
    </source>
</evidence>
<dbReference type="Pfam" id="PF01541">
    <property type="entry name" value="GIY-YIG"/>
    <property type="match status" value="1"/>
</dbReference>
<accession>A0A6P1TVH9</accession>
<dbReference type="GO" id="GO:0006289">
    <property type="term" value="P:nucleotide-excision repair"/>
    <property type="evidence" value="ECO:0007669"/>
    <property type="project" value="InterPro"/>
</dbReference>
<dbReference type="GO" id="GO:0004518">
    <property type="term" value="F:nuclease activity"/>
    <property type="evidence" value="ECO:0007669"/>
    <property type="project" value="UniProtKB-KW"/>
</dbReference>
<evidence type="ECO:0000256" key="5">
    <source>
        <dbReference type="ARBA" id="ARBA00023204"/>
    </source>
</evidence>
<dbReference type="GO" id="GO:0009380">
    <property type="term" value="C:excinuclease repair complex"/>
    <property type="evidence" value="ECO:0007669"/>
    <property type="project" value="TreeGrafter"/>
</dbReference>
<keyword evidence="9" id="KW-1185">Reference proteome</keyword>
<dbReference type="EMBL" id="CP048000">
    <property type="protein sequence ID" value="QHQ63488.1"/>
    <property type="molecule type" value="Genomic_DNA"/>
</dbReference>
<dbReference type="InterPro" id="IPR000305">
    <property type="entry name" value="GIY-YIG_endonuc"/>
</dbReference>
<dbReference type="InterPro" id="IPR036876">
    <property type="entry name" value="UVR_dom_sf"/>
</dbReference>
<dbReference type="Proteomes" id="UP000464314">
    <property type="component" value="Chromosome"/>
</dbReference>
<feature type="domain" description="UVR" evidence="6">
    <location>
        <begin position="191"/>
        <end position="226"/>
    </location>
</feature>
<dbReference type="InterPro" id="IPR001943">
    <property type="entry name" value="UVR_dom"/>
</dbReference>
<dbReference type="FunFam" id="3.40.1440.10:FF:000001">
    <property type="entry name" value="UvrABC system protein C"/>
    <property type="match status" value="1"/>
</dbReference>
<evidence type="ECO:0000259" key="7">
    <source>
        <dbReference type="PROSITE" id="PS50164"/>
    </source>
</evidence>
<dbReference type="SUPFAM" id="SSF46600">
    <property type="entry name" value="C-terminal UvrC-binding domain of UvrB"/>
    <property type="match status" value="1"/>
</dbReference>
<keyword evidence="1" id="KW-0963">Cytoplasm</keyword>
<evidence type="ECO:0000313" key="9">
    <source>
        <dbReference type="Proteomes" id="UP000464314"/>
    </source>
</evidence>
<evidence type="ECO:0000256" key="1">
    <source>
        <dbReference type="ARBA" id="ARBA00022490"/>
    </source>
</evidence>
<keyword evidence="3" id="KW-0228">DNA excision</keyword>
<evidence type="ECO:0000256" key="3">
    <source>
        <dbReference type="ARBA" id="ARBA00022769"/>
    </source>
</evidence>
<dbReference type="Gene3D" id="3.40.1440.10">
    <property type="entry name" value="GIY-YIG endonuclease"/>
    <property type="match status" value="1"/>
</dbReference>
<gene>
    <name evidence="8" type="ORF">Ana3638_24170</name>
</gene>
<evidence type="ECO:0000313" key="8">
    <source>
        <dbReference type="EMBL" id="QHQ63488.1"/>
    </source>
</evidence>
<dbReference type="KEGG" id="anr:Ana3638_24170"/>
<feature type="domain" description="GIY-YIG" evidence="7">
    <location>
        <begin position="17"/>
        <end position="95"/>
    </location>
</feature>
<dbReference type="AlphaFoldDB" id="A0A6P1TVH9"/>
<protein>
    <submittedName>
        <fullName evidence="8">GIY-YIG nuclease family protein</fullName>
    </submittedName>
</protein>
<keyword evidence="2" id="KW-0227">DNA damage</keyword>
<dbReference type="CDD" id="cd10434">
    <property type="entry name" value="GIY-YIG_UvrC_Cho"/>
    <property type="match status" value="1"/>
</dbReference>
<dbReference type="SMART" id="SM00465">
    <property type="entry name" value="GIYc"/>
    <property type="match status" value="1"/>
</dbReference>
<name>A0A6P1TVH9_9FIRM</name>
<dbReference type="PROSITE" id="PS50164">
    <property type="entry name" value="GIY_YIG"/>
    <property type="match status" value="1"/>
</dbReference>
<sequence>MSDITNELKEKLNTIPELPGIYKFYDAGGNIIYVGKSKCLKNRVKSYFTKSPKWEKVKKMICFIQDVEFIVTDTHLEARLLECELIKTLKPYFNAQMKNDQRYVYLKVAEYNSYNPLTVIAEREEFSFGPFRSRYTLLDIVNSLKNIYPIAKKDHTYVFEYHLLPVSLTKDEFEENRINLLELFSDPLKFSLFLSELEVKMMEAASFYKYETASMYRDMMNGLKYITHGISAYENLLNRSILLKIPYPEGTKLFYISDGKVVLKEKFSILQGKDIKKFIKKGKSNMELTRTVPDSNSNLEITEKKHIDFRDILCSEIMALPEDMVMLL</sequence>
<keyword evidence="4" id="KW-0267">Excision nuclease</keyword>